<evidence type="ECO:0000256" key="5">
    <source>
        <dbReference type="ARBA" id="ARBA00022801"/>
    </source>
</evidence>
<feature type="domain" description="Survival protein SurE-like phosphatase/nucleotidase" evidence="6">
    <location>
        <begin position="16"/>
        <end position="143"/>
    </location>
</feature>
<accession>A0A382H6M0</accession>
<dbReference type="InterPro" id="IPR002828">
    <property type="entry name" value="SurE-like_Pase/nucleotidase"/>
</dbReference>
<evidence type="ECO:0000259" key="6">
    <source>
        <dbReference type="Pfam" id="PF01975"/>
    </source>
</evidence>
<dbReference type="Pfam" id="PF01975">
    <property type="entry name" value="SurE"/>
    <property type="match status" value="1"/>
</dbReference>
<dbReference type="PANTHER" id="PTHR30457">
    <property type="entry name" value="5'-NUCLEOTIDASE SURE"/>
    <property type="match status" value="1"/>
</dbReference>
<evidence type="ECO:0000256" key="3">
    <source>
        <dbReference type="ARBA" id="ARBA00022723"/>
    </source>
</evidence>
<dbReference type="PANTHER" id="PTHR30457:SF12">
    <property type="entry name" value="5'_3'-NUCLEOTIDASE SURE"/>
    <property type="match status" value="1"/>
</dbReference>
<keyword evidence="2" id="KW-0963">Cytoplasm</keyword>
<feature type="non-terminal residue" evidence="7">
    <location>
        <position position="145"/>
    </location>
</feature>
<evidence type="ECO:0000313" key="7">
    <source>
        <dbReference type="EMBL" id="SVB82842.1"/>
    </source>
</evidence>
<gene>
    <name evidence="7" type="ORF">METZ01_LOCUS235696</name>
</gene>
<dbReference type="GO" id="GO:0046872">
    <property type="term" value="F:metal ion binding"/>
    <property type="evidence" value="ECO:0007669"/>
    <property type="project" value="UniProtKB-KW"/>
</dbReference>
<dbReference type="AlphaFoldDB" id="A0A382H6M0"/>
<sequence length="145" mass="15284">MDTAVHLPEHPRGEWVLVTNDDGVDSPALRPLLTEISELCPVVGIAPAQEFSWTSKTLSRFARPRLERQDEDLPCPLFSLDGSPADCANVGVHCLYSNPPSLVVSGMNVGANAGLAFLLSSGTVGAAVEGMLSGVPSIAFSVQLR</sequence>
<dbReference type="GO" id="GO:0000166">
    <property type="term" value="F:nucleotide binding"/>
    <property type="evidence" value="ECO:0007669"/>
    <property type="project" value="UniProtKB-KW"/>
</dbReference>
<dbReference type="SUPFAM" id="SSF64167">
    <property type="entry name" value="SurE-like"/>
    <property type="match status" value="1"/>
</dbReference>
<dbReference type="GO" id="GO:0008253">
    <property type="term" value="F:5'-nucleotidase activity"/>
    <property type="evidence" value="ECO:0007669"/>
    <property type="project" value="TreeGrafter"/>
</dbReference>
<evidence type="ECO:0000256" key="4">
    <source>
        <dbReference type="ARBA" id="ARBA00022741"/>
    </source>
</evidence>
<keyword evidence="5" id="KW-0378">Hydrolase</keyword>
<evidence type="ECO:0000256" key="2">
    <source>
        <dbReference type="ARBA" id="ARBA00022490"/>
    </source>
</evidence>
<dbReference type="InterPro" id="IPR030048">
    <property type="entry name" value="SurE"/>
</dbReference>
<name>A0A382H6M0_9ZZZZ</name>
<evidence type="ECO:0000256" key="1">
    <source>
        <dbReference type="ARBA" id="ARBA00011062"/>
    </source>
</evidence>
<comment type="similarity">
    <text evidence="1">Belongs to the SurE nucleotidase family.</text>
</comment>
<protein>
    <recommendedName>
        <fullName evidence="6">Survival protein SurE-like phosphatase/nucleotidase domain-containing protein</fullName>
    </recommendedName>
</protein>
<dbReference type="InterPro" id="IPR036523">
    <property type="entry name" value="SurE-like_sf"/>
</dbReference>
<dbReference type="EMBL" id="UINC01059436">
    <property type="protein sequence ID" value="SVB82842.1"/>
    <property type="molecule type" value="Genomic_DNA"/>
</dbReference>
<keyword evidence="3" id="KW-0479">Metal-binding</keyword>
<organism evidence="7">
    <name type="scientific">marine metagenome</name>
    <dbReference type="NCBI Taxonomy" id="408172"/>
    <lineage>
        <taxon>unclassified sequences</taxon>
        <taxon>metagenomes</taxon>
        <taxon>ecological metagenomes</taxon>
    </lineage>
</organism>
<dbReference type="GO" id="GO:0004309">
    <property type="term" value="F:exopolyphosphatase activity"/>
    <property type="evidence" value="ECO:0007669"/>
    <property type="project" value="TreeGrafter"/>
</dbReference>
<proteinExistence type="inferred from homology"/>
<keyword evidence="4" id="KW-0547">Nucleotide-binding</keyword>
<reference evidence="7" key="1">
    <citation type="submission" date="2018-05" db="EMBL/GenBank/DDBJ databases">
        <authorList>
            <person name="Lanie J.A."/>
            <person name="Ng W.-L."/>
            <person name="Kazmierczak K.M."/>
            <person name="Andrzejewski T.M."/>
            <person name="Davidsen T.M."/>
            <person name="Wayne K.J."/>
            <person name="Tettelin H."/>
            <person name="Glass J.I."/>
            <person name="Rusch D."/>
            <person name="Podicherti R."/>
            <person name="Tsui H.-C.T."/>
            <person name="Winkler M.E."/>
        </authorList>
    </citation>
    <scope>NUCLEOTIDE SEQUENCE</scope>
</reference>
<dbReference type="GO" id="GO:0008254">
    <property type="term" value="F:3'-nucleotidase activity"/>
    <property type="evidence" value="ECO:0007669"/>
    <property type="project" value="TreeGrafter"/>
</dbReference>
<dbReference type="Gene3D" id="3.40.1210.10">
    <property type="entry name" value="Survival protein SurE-like phosphatase/nucleotidase"/>
    <property type="match status" value="1"/>
</dbReference>